<name>A0ABW4EWK7_9PSEU</name>
<sequence length="40" mass="4564">MWLRLGFRLLPAYQPTTRVVGVWTERRHGRPTVGSGPVDT</sequence>
<accession>A0ABW4EWK7</accession>
<dbReference type="RefSeq" id="WP_344719301.1">
    <property type="nucleotide sequence ID" value="NZ_BAAAUS010000004.1"/>
</dbReference>
<dbReference type="EMBL" id="JBHUCO010000016">
    <property type="protein sequence ID" value="MFD1519228.1"/>
    <property type="molecule type" value="Genomic_DNA"/>
</dbReference>
<comment type="caution">
    <text evidence="1">The sequence shown here is derived from an EMBL/GenBank/DDBJ whole genome shotgun (WGS) entry which is preliminary data.</text>
</comment>
<reference evidence="2" key="1">
    <citation type="journal article" date="2019" name="Int. J. Syst. Evol. Microbiol.">
        <title>The Global Catalogue of Microorganisms (GCM) 10K type strain sequencing project: providing services to taxonomists for standard genome sequencing and annotation.</title>
        <authorList>
            <consortium name="The Broad Institute Genomics Platform"/>
            <consortium name="The Broad Institute Genome Sequencing Center for Infectious Disease"/>
            <person name="Wu L."/>
            <person name="Ma J."/>
        </authorList>
    </citation>
    <scope>NUCLEOTIDE SEQUENCE [LARGE SCALE GENOMIC DNA]</scope>
    <source>
        <strain evidence="2">CCM 7043</strain>
    </source>
</reference>
<gene>
    <name evidence="1" type="ORF">ACFSJD_17160</name>
</gene>
<protein>
    <submittedName>
        <fullName evidence="1">Uncharacterized protein</fullName>
    </submittedName>
</protein>
<proteinExistence type="predicted"/>
<keyword evidence="2" id="KW-1185">Reference proteome</keyword>
<organism evidence="1 2">
    <name type="scientific">Pseudonocardia yunnanensis</name>
    <dbReference type="NCBI Taxonomy" id="58107"/>
    <lineage>
        <taxon>Bacteria</taxon>
        <taxon>Bacillati</taxon>
        <taxon>Actinomycetota</taxon>
        <taxon>Actinomycetes</taxon>
        <taxon>Pseudonocardiales</taxon>
        <taxon>Pseudonocardiaceae</taxon>
        <taxon>Pseudonocardia</taxon>
    </lineage>
</organism>
<dbReference type="Proteomes" id="UP001597114">
    <property type="component" value="Unassembled WGS sequence"/>
</dbReference>
<evidence type="ECO:0000313" key="1">
    <source>
        <dbReference type="EMBL" id="MFD1519228.1"/>
    </source>
</evidence>
<evidence type="ECO:0000313" key="2">
    <source>
        <dbReference type="Proteomes" id="UP001597114"/>
    </source>
</evidence>